<dbReference type="PROSITE" id="PS51164">
    <property type="entry name" value="CBM1_2"/>
    <property type="match status" value="1"/>
</dbReference>
<dbReference type="SMART" id="SM00236">
    <property type="entry name" value="fCBD"/>
    <property type="match status" value="1"/>
</dbReference>
<dbReference type="InterPro" id="IPR035971">
    <property type="entry name" value="CBD_sf"/>
</dbReference>
<evidence type="ECO:0000256" key="1">
    <source>
        <dbReference type="ARBA" id="ARBA00009865"/>
    </source>
</evidence>
<comment type="caution">
    <text evidence="8">The sequence shown here is derived from an EMBL/GenBank/DDBJ whole genome shotgun (WGS) entry which is preliminary data.</text>
</comment>
<evidence type="ECO:0000256" key="4">
    <source>
        <dbReference type="ARBA" id="ARBA00023295"/>
    </source>
</evidence>
<dbReference type="RefSeq" id="XP_031866721.1">
    <property type="nucleotide sequence ID" value="XM_032017290.1"/>
</dbReference>
<dbReference type="Pfam" id="PF04616">
    <property type="entry name" value="Glyco_hydro_43"/>
    <property type="match status" value="1"/>
</dbReference>
<gene>
    <name evidence="8" type="ORF">BP5553_08667</name>
</gene>
<evidence type="ECO:0000256" key="2">
    <source>
        <dbReference type="ARBA" id="ARBA00022729"/>
    </source>
</evidence>
<keyword evidence="9" id="KW-1185">Reference proteome</keyword>
<keyword evidence="2 6" id="KW-0732">Signal</keyword>
<dbReference type="InterPro" id="IPR051795">
    <property type="entry name" value="Glycosyl_Hydrlase_43"/>
</dbReference>
<dbReference type="AlphaFoldDB" id="A0A370TEW1"/>
<dbReference type="Pfam" id="PF00734">
    <property type="entry name" value="CBM_1"/>
    <property type="match status" value="1"/>
</dbReference>
<keyword evidence="4 5" id="KW-0326">Glycosidase</keyword>
<dbReference type="InterPro" id="IPR013320">
    <property type="entry name" value="ConA-like_dom_sf"/>
</dbReference>
<reference evidence="8 9" key="1">
    <citation type="journal article" date="2018" name="IMA Fungus">
        <title>IMA Genome-F 9: Draft genome sequence of Annulohypoxylon stygium, Aspergillus mulundensis, Berkeleyomyces basicola (syn. Thielaviopsis basicola), Ceratocystis smalleyi, two Cercospora beticola strains, Coleophoma cylindrospora, Fusarium fracticaudum, Phialophora cf. hyalina, and Morchella septimelata.</title>
        <authorList>
            <person name="Wingfield B.D."/>
            <person name="Bills G.F."/>
            <person name="Dong Y."/>
            <person name="Huang W."/>
            <person name="Nel W.J."/>
            <person name="Swalarsk-Parry B.S."/>
            <person name="Vaghefi N."/>
            <person name="Wilken P.M."/>
            <person name="An Z."/>
            <person name="de Beer Z.W."/>
            <person name="De Vos L."/>
            <person name="Chen L."/>
            <person name="Duong T.A."/>
            <person name="Gao Y."/>
            <person name="Hammerbacher A."/>
            <person name="Kikkert J.R."/>
            <person name="Li Y."/>
            <person name="Li H."/>
            <person name="Li K."/>
            <person name="Li Q."/>
            <person name="Liu X."/>
            <person name="Ma X."/>
            <person name="Naidoo K."/>
            <person name="Pethybridge S.J."/>
            <person name="Sun J."/>
            <person name="Steenkamp E.T."/>
            <person name="van der Nest M.A."/>
            <person name="van Wyk S."/>
            <person name="Wingfield M.J."/>
            <person name="Xiong C."/>
            <person name="Yue Q."/>
            <person name="Zhang X."/>
        </authorList>
    </citation>
    <scope>NUCLEOTIDE SEQUENCE [LARGE SCALE GENOMIC DNA]</scope>
    <source>
        <strain evidence="8 9">BP 5553</strain>
    </source>
</reference>
<evidence type="ECO:0000259" key="7">
    <source>
        <dbReference type="PROSITE" id="PS51164"/>
    </source>
</evidence>
<evidence type="ECO:0000313" key="8">
    <source>
        <dbReference type="EMBL" id="RDL33228.1"/>
    </source>
</evidence>
<dbReference type="EMBL" id="NPIC01000009">
    <property type="protein sequence ID" value="RDL33228.1"/>
    <property type="molecule type" value="Genomic_DNA"/>
</dbReference>
<comment type="similarity">
    <text evidence="1 5">Belongs to the glycosyl hydrolase 43 family.</text>
</comment>
<dbReference type="Proteomes" id="UP000254866">
    <property type="component" value="Unassembled WGS sequence"/>
</dbReference>
<dbReference type="InterPro" id="IPR006710">
    <property type="entry name" value="Glyco_hydro_43"/>
</dbReference>
<dbReference type="SUPFAM" id="SSF57180">
    <property type="entry name" value="Cellulose-binding domain"/>
    <property type="match status" value="1"/>
</dbReference>
<evidence type="ECO:0000256" key="3">
    <source>
        <dbReference type="ARBA" id="ARBA00022801"/>
    </source>
</evidence>
<evidence type="ECO:0000256" key="5">
    <source>
        <dbReference type="RuleBase" id="RU361187"/>
    </source>
</evidence>
<protein>
    <recommendedName>
        <fullName evidence="7">CBM1 domain-containing protein</fullName>
    </recommendedName>
</protein>
<dbReference type="Pfam" id="PF17851">
    <property type="entry name" value="GH43_C2"/>
    <property type="match status" value="1"/>
</dbReference>
<dbReference type="GO" id="GO:0030248">
    <property type="term" value="F:cellulose binding"/>
    <property type="evidence" value="ECO:0007669"/>
    <property type="project" value="InterPro"/>
</dbReference>
<accession>A0A370TEW1</accession>
<dbReference type="GO" id="GO:0005576">
    <property type="term" value="C:extracellular region"/>
    <property type="evidence" value="ECO:0007669"/>
    <property type="project" value="InterPro"/>
</dbReference>
<dbReference type="PANTHER" id="PTHR42812:SF15">
    <property type="entry name" value="HYDROLASE, PUTATIVE (AFU_ORTHOLOGUE AFUA_2G00930)-RELATED"/>
    <property type="match status" value="1"/>
</dbReference>
<proteinExistence type="inferred from homology"/>
<dbReference type="PANTHER" id="PTHR42812">
    <property type="entry name" value="BETA-XYLOSIDASE"/>
    <property type="match status" value="1"/>
</dbReference>
<dbReference type="InterPro" id="IPR000254">
    <property type="entry name" value="CBD"/>
</dbReference>
<dbReference type="CDD" id="cd09001">
    <property type="entry name" value="GH43_FsAxh1-like"/>
    <property type="match status" value="1"/>
</dbReference>
<feature type="signal peptide" evidence="6">
    <location>
        <begin position="1"/>
        <end position="17"/>
    </location>
</feature>
<feature type="domain" description="CBM1" evidence="7">
    <location>
        <begin position="17"/>
        <end position="53"/>
    </location>
</feature>
<dbReference type="Gene3D" id="2.115.10.20">
    <property type="entry name" value="Glycosyl hydrolase domain, family 43"/>
    <property type="match status" value="1"/>
</dbReference>
<dbReference type="SUPFAM" id="SSF49899">
    <property type="entry name" value="Concanavalin A-like lectins/glucanases"/>
    <property type="match status" value="1"/>
</dbReference>
<evidence type="ECO:0000256" key="6">
    <source>
        <dbReference type="SAM" id="SignalP"/>
    </source>
</evidence>
<dbReference type="GO" id="GO:0005975">
    <property type="term" value="P:carbohydrate metabolic process"/>
    <property type="evidence" value="ECO:0007669"/>
    <property type="project" value="InterPro"/>
</dbReference>
<dbReference type="InterPro" id="IPR041542">
    <property type="entry name" value="GH43_C2"/>
</dbReference>
<evidence type="ECO:0000313" key="9">
    <source>
        <dbReference type="Proteomes" id="UP000254866"/>
    </source>
</evidence>
<keyword evidence="3 5" id="KW-0378">Hydrolase</keyword>
<dbReference type="GeneID" id="43601516"/>
<sequence length="573" mass="62140">MRHIVAIISIALPVVFGQQSLNGQCGGIEWKGPTTCIAGSCCTYGSDLYSQCLPCTNSTGSTAKVASTTTASTAPSGNFTNPVLYEDFADNDIFLGPDGAYYFSASNMHFSPGAPILKSYDLVNWKFIGHSVPTLAFGDSYNMDGDVAYRRGTWASTMRYRASTGLWYWYGCIDFWNSYVYTAPEVTGPWTQAAVFYATCFYDCGLLIDDDDTMYIVYGSNDVSIAQLASDGLSIAKTQKVFSTPPQFSGIEGNRMYKRNGIYYVLDDAPSDSATLIWQSGSVFGNWTEKTMIKNVASPNNLGGTPDQGSLIETPAGEWYFMSFSWVYPLGRVPVLAPITWGTDNFPIFDTVNGAWGDSYPNPLPTHKMPSWTGTDTFPGTTLSVDWEWNHNPDTTKYAVNNGITLSTATVTTDIYKARNTLTHRCHGPLSVAIVVLDTSSMADGDSCGLAAFRDWTAYIGISRSGGTYTIANVQGALQNSTDWSTITDGSTTASAGIAKGKVWLRGTMHTLSNGPHTASFEYSTDGSTFTALGGNYTLNTDWSLFMGYRWGIFNYATKALGGSIGVSSFTLE</sequence>
<dbReference type="GO" id="GO:0004553">
    <property type="term" value="F:hydrolase activity, hydrolyzing O-glycosyl compounds"/>
    <property type="evidence" value="ECO:0007669"/>
    <property type="project" value="InterPro"/>
</dbReference>
<feature type="chain" id="PRO_5016853551" description="CBM1 domain-containing protein" evidence="6">
    <location>
        <begin position="18"/>
        <end position="573"/>
    </location>
</feature>
<name>A0A370TEW1_9HELO</name>
<dbReference type="InterPro" id="IPR023296">
    <property type="entry name" value="Glyco_hydro_beta-prop_sf"/>
</dbReference>
<dbReference type="SUPFAM" id="SSF75005">
    <property type="entry name" value="Arabinanase/levansucrase/invertase"/>
    <property type="match status" value="1"/>
</dbReference>
<dbReference type="STRING" id="2656787.A0A370TEW1"/>
<dbReference type="Gene3D" id="2.60.120.200">
    <property type="match status" value="1"/>
</dbReference>
<organism evidence="8 9">
    <name type="scientific">Venustampulla echinocandica</name>
    <dbReference type="NCBI Taxonomy" id="2656787"/>
    <lineage>
        <taxon>Eukaryota</taxon>
        <taxon>Fungi</taxon>
        <taxon>Dikarya</taxon>
        <taxon>Ascomycota</taxon>
        <taxon>Pezizomycotina</taxon>
        <taxon>Leotiomycetes</taxon>
        <taxon>Helotiales</taxon>
        <taxon>Pleuroascaceae</taxon>
        <taxon>Venustampulla</taxon>
    </lineage>
</organism>
<dbReference type="OrthoDB" id="2139957at2759"/>